<keyword evidence="2" id="KW-0378">Hydrolase</keyword>
<dbReference type="AlphaFoldDB" id="A0A6A6RBS0"/>
<dbReference type="EMBL" id="MU004181">
    <property type="protein sequence ID" value="KAF2502278.1"/>
    <property type="molecule type" value="Genomic_DNA"/>
</dbReference>
<evidence type="ECO:0000259" key="1">
    <source>
        <dbReference type="Pfam" id="PF01738"/>
    </source>
</evidence>
<sequence>MSGQCCAAGEIHSGTPTGKVAKVHGLDCYIAEPAEGVQPKGVIVIIPDFFGWELPNNRMLADSYAAKGGWLVYLPDFMAGYAAPADLIISVRGLDDGGIKAFWHLLRVMRYLIPFMIKNSPSVAKPRIVTFFRELKKAEGADLPVGTAGFCWGGKYTTLLAHDEERENGKSLVDCTYTAHPSSLAVPNDITKIRKPTSIAAGSLDKRFPKTQVDECEAILKAKTEKGEGEHEVVWYEGAHHGFAVRGSKTDPVESERGLQAEAQAIAWFEKCFAKAK</sequence>
<protein>
    <submittedName>
        <fullName evidence="2">Alpha/beta-hydrolase</fullName>
    </submittedName>
</protein>
<evidence type="ECO:0000313" key="3">
    <source>
        <dbReference type="Proteomes" id="UP000799750"/>
    </source>
</evidence>
<dbReference type="Gene3D" id="3.40.50.1820">
    <property type="entry name" value="alpha/beta hydrolase"/>
    <property type="match status" value="1"/>
</dbReference>
<name>A0A6A6RBS0_9PEZI</name>
<dbReference type="OrthoDB" id="17560at2759"/>
<feature type="domain" description="Dienelactone hydrolase" evidence="1">
    <location>
        <begin position="27"/>
        <end position="270"/>
    </location>
</feature>
<accession>A0A6A6RBS0</accession>
<dbReference type="InterPro" id="IPR002925">
    <property type="entry name" value="Dienelactn_hydro"/>
</dbReference>
<proteinExistence type="predicted"/>
<dbReference type="GO" id="GO:0016787">
    <property type="term" value="F:hydrolase activity"/>
    <property type="evidence" value="ECO:0007669"/>
    <property type="project" value="UniProtKB-KW"/>
</dbReference>
<organism evidence="2 3">
    <name type="scientific">Lophium mytilinum</name>
    <dbReference type="NCBI Taxonomy" id="390894"/>
    <lineage>
        <taxon>Eukaryota</taxon>
        <taxon>Fungi</taxon>
        <taxon>Dikarya</taxon>
        <taxon>Ascomycota</taxon>
        <taxon>Pezizomycotina</taxon>
        <taxon>Dothideomycetes</taxon>
        <taxon>Pleosporomycetidae</taxon>
        <taxon>Mytilinidiales</taxon>
        <taxon>Mytilinidiaceae</taxon>
        <taxon>Lophium</taxon>
    </lineage>
</organism>
<dbReference type="Pfam" id="PF01738">
    <property type="entry name" value="DLH"/>
    <property type="match status" value="1"/>
</dbReference>
<dbReference type="PANTHER" id="PTHR17630:SF105">
    <property type="entry name" value="DIENELACTONE HYDROLASE FAMILY PROTEIN (AFU_ORTHOLOGUE AFUA_4G08790)"/>
    <property type="match status" value="1"/>
</dbReference>
<dbReference type="InterPro" id="IPR029058">
    <property type="entry name" value="AB_hydrolase_fold"/>
</dbReference>
<keyword evidence="3" id="KW-1185">Reference proteome</keyword>
<reference evidence="2" key="1">
    <citation type="journal article" date="2020" name="Stud. Mycol.">
        <title>101 Dothideomycetes genomes: a test case for predicting lifestyles and emergence of pathogens.</title>
        <authorList>
            <person name="Haridas S."/>
            <person name="Albert R."/>
            <person name="Binder M."/>
            <person name="Bloem J."/>
            <person name="Labutti K."/>
            <person name="Salamov A."/>
            <person name="Andreopoulos B."/>
            <person name="Baker S."/>
            <person name="Barry K."/>
            <person name="Bills G."/>
            <person name="Bluhm B."/>
            <person name="Cannon C."/>
            <person name="Castanera R."/>
            <person name="Culley D."/>
            <person name="Daum C."/>
            <person name="Ezra D."/>
            <person name="Gonzalez J."/>
            <person name="Henrissat B."/>
            <person name="Kuo A."/>
            <person name="Liang C."/>
            <person name="Lipzen A."/>
            <person name="Lutzoni F."/>
            <person name="Magnuson J."/>
            <person name="Mondo S."/>
            <person name="Nolan M."/>
            <person name="Ohm R."/>
            <person name="Pangilinan J."/>
            <person name="Park H.-J."/>
            <person name="Ramirez L."/>
            <person name="Alfaro M."/>
            <person name="Sun H."/>
            <person name="Tritt A."/>
            <person name="Yoshinaga Y."/>
            <person name="Zwiers L.-H."/>
            <person name="Turgeon B."/>
            <person name="Goodwin S."/>
            <person name="Spatafora J."/>
            <person name="Crous P."/>
            <person name="Grigoriev I."/>
        </authorList>
    </citation>
    <scope>NUCLEOTIDE SEQUENCE</scope>
    <source>
        <strain evidence="2">CBS 269.34</strain>
    </source>
</reference>
<gene>
    <name evidence="2" type="ORF">BU16DRAFT_568603</name>
</gene>
<evidence type="ECO:0000313" key="2">
    <source>
        <dbReference type="EMBL" id="KAF2502278.1"/>
    </source>
</evidence>
<dbReference type="PANTHER" id="PTHR17630">
    <property type="entry name" value="DIENELACTONE HYDROLASE"/>
    <property type="match status" value="1"/>
</dbReference>
<dbReference type="Proteomes" id="UP000799750">
    <property type="component" value="Unassembled WGS sequence"/>
</dbReference>
<dbReference type="SUPFAM" id="SSF53474">
    <property type="entry name" value="alpha/beta-Hydrolases"/>
    <property type="match status" value="1"/>
</dbReference>